<feature type="domain" description="Peptidase C14 caspase" evidence="2">
    <location>
        <begin position="24"/>
        <end position="302"/>
    </location>
</feature>
<dbReference type="GO" id="GO:0006508">
    <property type="term" value="P:proteolysis"/>
    <property type="evidence" value="ECO:0007669"/>
    <property type="project" value="InterPro"/>
</dbReference>
<dbReference type="InterPro" id="IPR050452">
    <property type="entry name" value="Metacaspase"/>
</dbReference>
<keyword evidence="4" id="KW-1185">Reference proteome</keyword>
<dbReference type="RefSeq" id="WP_138749336.1">
    <property type="nucleotide sequence ID" value="NZ_VCLB01000008.1"/>
</dbReference>
<feature type="signal peptide" evidence="1">
    <location>
        <begin position="1"/>
        <end position="21"/>
    </location>
</feature>
<reference evidence="3 4" key="2">
    <citation type="submission" date="2019-06" db="EMBL/GenBank/DDBJ databases">
        <title>Martelella lutilitoris sp. nov., isolated from a tidal mudflat.</title>
        <authorList>
            <person name="Kim Y.-J."/>
        </authorList>
    </citation>
    <scope>NUCLEOTIDE SEQUENCE [LARGE SCALE GENOMIC DNA]</scope>
    <source>
        <strain evidence="3 4">GH2-6</strain>
    </source>
</reference>
<evidence type="ECO:0000313" key="3">
    <source>
        <dbReference type="EMBL" id="TNB46898.1"/>
    </source>
</evidence>
<dbReference type="InterPro" id="IPR029030">
    <property type="entry name" value="Caspase-like_dom_sf"/>
</dbReference>
<accession>A0A5C4JNI0</accession>
<feature type="chain" id="PRO_5023084517" evidence="1">
    <location>
        <begin position="22"/>
        <end position="727"/>
    </location>
</feature>
<sequence length="727" mass="76676">MRKLFRLFFLALVLGANVAHAESRALIIGVAGYDDPDIPDLRGPTNDALLMRDVLDKSGFADITLLGDMKEADARPTRAAIFEAFAGLADRARDGDQIYVHLSGHGSRQLDPQGDETDGLDEIFLPADTALAQAGSGLVPNAISDDEIGALLGQIRGTGADVFFVMDSCHSGSGTRAFERGIADRQVSPALLGVDLSQAAGQSRSLDAAPDAVGDVAGGGGFMAFYATRSNDVAREVDMSGGTAGDDSEWFGLFTAAIASRLESGQALTYRQLFQSVLSELNQGSGFGMGAVQTPLWEGDMIDEPVFGRQGYAGPERFLVDGDTVDAGRLHGLEEGTVMALVADIADPENAVLGYAQVEAVEPRRAYLRPVADDCVPEADALCAFSGRLPETARFAQIEASPVTLTVAFSPVFEMGTGLPLASETETSTRIAEALEAASQATGIGAGFPEEVFDVQIVLKDNTLWFGPAAMIDDTPTGLAFDLSGDGKRLAMLLARVLKAERLAHTLDALGEEASPFNPSPVAVNVERNQSPIAVLGAPGSAIDPRRECQAALRTMGEAGFKPLEGMDDLKQCDLLRFRAAGARDGQRDVNRIHIDAQYCINVDYELIEGDQALRDLGDPMVMCSDCPGPVPYSAGYERLYVLVSELEENAEALNLSGVLDNCAAAAGTRSAAANALSGVLEDAAASGRTRGSMGLGGALSDLWVDRYAWRVLPRASAFARNEGATP</sequence>
<dbReference type="EMBL" id="VCLB01000008">
    <property type="protein sequence ID" value="TNB46898.1"/>
    <property type="molecule type" value="Genomic_DNA"/>
</dbReference>
<dbReference type="SUPFAM" id="SSF52129">
    <property type="entry name" value="Caspase-like"/>
    <property type="match status" value="1"/>
</dbReference>
<dbReference type="PANTHER" id="PTHR48104:SF30">
    <property type="entry name" value="METACASPASE-1"/>
    <property type="match status" value="1"/>
</dbReference>
<dbReference type="Pfam" id="PF00656">
    <property type="entry name" value="Peptidase_C14"/>
    <property type="match status" value="1"/>
</dbReference>
<gene>
    <name evidence="3" type="ORF">FF124_15180</name>
</gene>
<dbReference type="Proteomes" id="UP000307874">
    <property type="component" value="Unassembled WGS sequence"/>
</dbReference>
<comment type="caution">
    <text evidence="3">The sequence shown here is derived from an EMBL/GenBank/DDBJ whole genome shotgun (WGS) entry which is preliminary data.</text>
</comment>
<organism evidence="3 4">
    <name type="scientific">Martelella lutilitoris</name>
    <dbReference type="NCBI Taxonomy" id="2583532"/>
    <lineage>
        <taxon>Bacteria</taxon>
        <taxon>Pseudomonadati</taxon>
        <taxon>Pseudomonadota</taxon>
        <taxon>Alphaproteobacteria</taxon>
        <taxon>Hyphomicrobiales</taxon>
        <taxon>Aurantimonadaceae</taxon>
        <taxon>Martelella</taxon>
    </lineage>
</organism>
<name>A0A5C4JNI0_9HYPH</name>
<proteinExistence type="predicted"/>
<dbReference type="GO" id="GO:0005737">
    <property type="term" value="C:cytoplasm"/>
    <property type="evidence" value="ECO:0007669"/>
    <property type="project" value="TreeGrafter"/>
</dbReference>
<keyword evidence="1" id="KW-0732">Signal</keyword>
<reference evidence="3 4" key="1">
    <citation type="submission" date="2019-05" db="EMBL/GenBank/DDBJ databases">
        <authorList>
            <person name="Lee S.D."/>
        </authorList>
    </citation>
    <scope>NUCLEOTIDE SEQUENCE [LARGE SCALE GENOMIC DNA]</scope>
    <source>
        <strain evidence="3 4">GH2-6</strain>
    </source>
</reference>
<dbReference type="AlphaFoldDB" id="A0A5C4JNI0"/>
<dbReference type="GO" id="GO:0004197">
    <property type="term" value="F:cysteine-type endopeptidase activity"/>
    <property type="evidence" value="ECO:0007669"/>
    <property type="project" value="InterPro"/>
</dbReference>
<dbReference type="OrthoDB" id="5489622at2"/>
<evidence type="ECO:0000259" key="2">
    <source>
        <dbReference type="Pfam" id="PF00656"/>
    </source>
</evidence>
<dbReference type="Gene3D" id="3.40.50.1460">
    <property type="match status" value="1"/>
</dbReference>
<evidence type="ECO:0000313" key="4">
    <source>
        <dbReference type="Proteomes" id="UP000307874"/>
    </source>
</evidence>
<dbReference type="PANTHER" id="PTHR48104">
    <property type="entry name" value="METACASPASE-4"/>
    <property type="match status" value="1"/>
</dbReference>
<dbReference type="InterPro" id="IPR011600">
    <property type="entry name" value="Pept_C14_caspase"/>
</dbReference>
<evidence type="ECO:0000256" key="1">
    <source>
        <dbReference type="SAM" id="SignalP"/>
    </source>
</evidence>
<protein>
    <submittedName>
        <fullName evidence="3">Caspase family protein</fullName>
    </submittedName>
</protein>